<dbReference type="InterPro" id="IPR027417">
    <property type="entry name" value="P-loop_NTPase"/>
</dbReference>
<dbReference type="Pfam" id="PF00158">
    <property type="entry name" value="Sigma54_activat"/>
    <property type="match status" value="1"/>
</dbReference>
<keyword evidence="3" id="KW-0805">Transcription regulation</keyword>
<organism evidence="6 7">
    <name type="scientific">Mucilaginibacter celer</name>
    <dbReference type="NCBI Taxonomy" id="2305508"/>
    <lineage>
        <taxon>Bacteria</taxon>
        <taxon>Pseudomonadati</taxon>
        <taxon>Bacteroidota</taxon>
        <taxon>Sphingobacteriia</taxon>
        <taxon>Sphingobacteriales</taxon>
        <taxon>Sphingobacteriaceae</taxon>
        <taxon>Mucilaginibacter</taxon>
    </lineage>
</organism>
<gene>
    <name evidence="6" type="ORF">HYN43_002935</name>
</gene>
<dbReference type="AlphaFoldDB" id="A0A494VUL1"/>
<keyword evidence="1" id="KW-0547">Nucleotide-binding</keyword>
<evidence type="ECO:0000256" key="1">
    <source>
        <dbReference type="ARBA" id="ARBA00022741"/>
    </source>
</evidence>
<dbReference type="Pfam" id="PF25601">
    <property type="entry name" value="AAA_lid_14"/>
    <property type="match status" value="1"/>
</dbReference>
<name>A0A494VUL1_9SPHI</name>
<proteinExistence type="predicted"/>
<dbReference type="SUPFAM" id="SSF55781">
    <property type="entry name" value="GAF domain-like"/>
    <property type="match status" value="1"/>
</dbReference>
<evidence type="ECO:0000256" key="2">
    <source>
        <dbReference type="ARBA" id="ARBA00022840"/>
    </source>
</evidence>
<dbReference type="InterPro" id="IPR009057">
    <property type="entry name" value="Homeodomain-like_sf"/>
</dbReference>
<evidence type="ECO:0000313" key="7">
    <source>
        <dbReference type="Proteomes" id="UP000270046"/>
    </source>
</evidence>
<protein>
    <submittedName>
        <fullName evidence="6">AAA family ATPase</fullName>
    </submittedName>
</protein>
<evidence type="ECO:0000256" key="3">
    <source>
        <dbReference type="ARBA" id="ARBA00023015"/>
    </source>
</evidence>
<dbReference type="InterPro" id="IPR025662">
    <property type="entry name" value="Sigma_54_int_dom_ATP-bd_1"/>
</dbReference>
<dbReference type="OrthoDB" id="9767722at2"/>
<dbReference type="PROSITE" id="PS00688">
    <property type="entry name" value="SIGMA54_INTERACT_3"/>
    <property type="match status" value="1"/>
</dbReference>
<dbReference type="SUPFAM" id="SSF46689">
    <property type="entry name" value="Homeodomain-like"/>
    <property type="match status" value="1"/>
</dbReference>
<evidence type="ECO:0000259" key="5">
    <source>
        <dbReference type="PROSITE" id="PS50045"/>
    </source>
</evidence>
<dbReference type="InterPro" id="IPR025944">
    <property type="entry name" value="Sigma_54_int_dom_CS"/>
</dbReference>
<dbReference type="Gene3D" id="3.40.50.300">
    <property type="entry name" value="P-loop containing nucleotide triphosphate hydrolases"/>
    <property type="match status" value="1"/>
</dbReference>
<dbReference type="GO" id="GO:0006355">
    <property type="term" value="P:regulation of DNA-templated transcription"/>
    <property type="evidence" value="ECO:0007669"/>
    <property type="project" value="InterPro"/>
</dbReference>
<keyword evidence="2" id="KW-0067">ATP-binding</keyword>
<dbReference type="CDD" id="cd00009">
    <property type="entry name" value="AAA"/>
    <property type="match status" value="1"/>
</dbReference>
<reference evidence="6 7" key="1">
    <citation type="submission" date="2018-10" db="EMBL/GenBank/DDBJ databases">
        <title>Genome sequencing of Mucilaginibacter sp. HYN0043.</title>
        <authorList>
            <person name="Kim M."/>
            <person name="Yi H."/>
        </authorList>
    </citation>
    <scope>NUCLEOTIDE SEQUENCE [LARGE SCALE GENOMIC DNA]</scope>
    <source>
        <strain evidence="6 7">HYN0043</strain>
    </source>
</reference>
<dbReference type="InterPro" id="IPR058031">
    <property type="entry name" value="AAA_lid_NorR"/>
</dbReference>
<evidence type="ECO:0000256" key="4">
    <source>
        <dbReference type="ARBA" id="ARBA00023163"/>
    </source>
</evidence>
<dbReference type="EMBL" id="CP032869">
    <property type="protein sequence ID" value="AYL99296.1"/>
    <property type="molecule type" value="Genomic_DNA"/>
</dbReference>
<dbReference type="Gene3D" id="1.10.10.60">
    <property type="entry name" value="Homeodomain-like"/>
    <property type="match status" value="1"/>
</dbReference>
<dbReference type="InterPro" id="IPR003593">
    <property type="entry name" value="AAA+_ATPase"/>
</dbReference>
<dbReference type="PANTHER" id="PTHR32071:SF123">
    <property type="entry name" value="DNA-BINDING TRANSCRIPTIONAL ACTIVATOR HYFR-RELATED"/>
    <property type="match status" value="1"/>
</dbReference>
<dbReference type="InterPro" id="IPR029016">
    <property type="entry name" value="GAF-like_dom_sf"/>
</dbReference>
<dbReference type="Gene3D" id="1.10.8.60">
    <property type="match status" value="1"/>
</dbReference>
<dbReference type="SMART" id="SM00382">
    <property type="entry name" value="AAA"/>
    <property type="match status" value="1"/>
</dbReference>
<dbReference type="PROSITE" id="PS50045">
    <property type="entry name" value="SIGMA54_INTERACT_4"/>
    <property type="match status" value="1"/>
</dbReference>
<feature type="domain" description="Sigma-54 factor interaction" evidence="5">
    <location>
        <begin position="226"/>
        <end position="455"/>
    </location>
</feature>
<sequence>MSNAVANIVADEKIREKDNEKSILLSMSNDLAGVRMTTDLYKVLDQRLRSLFSYSHFMLARVTEDGNSLSAMILDPRSKNKIHPDYQDFVSTKIPINDGFFNVAFETGRPVLYHLGDIINRTDLPGHVRMSYSSGIKEMILIGLSNGQRRTGMLGIFTEESNKIKAEHINLLHGISSQLATGVANILANEKIEQQVLEISNFKKQLEVENLYLQEEIQTTNNYSEIVGNSTALRDVFRLVSSVAPTSSSVLILGETGTGKELVARAIHNSSPRKGKLMVKVNCATLPANLIESELFGHEKGSFTGATDKRIGKFELANNSTLFLDEIGEMPLELQVKLLRALQEKEIERVGGRTVIKTDVRIIAATNRDLEKEVSLGNFRSDLFFRLNVFPVFIPPLRERREDIPLLAAHFLAKHSKKAGKKVIGFSAKVIKALGAYSWPGNVRELEHLIERSILLTSQQLITQLQLPSAEKDGLESYLATGDFRTIDDVEREHIMYVLNACKGKVAGPGGAAEALKIPSTTLNSKMKRLGIKKEYLQE</sequence>
<dbReference type="Proteomes" id="UP000270046">
    <property type="component" value="Chromosome"/>
</dbReference>
<dbReference type="InterPro" id="IPR002078">
    <property type="entry name" value="Sigma_54_int"/>
</dbReference>
<dbReference type="FunFam" id="3.40.50.300:FF:000006">
    <property type="entry name" value="DNA-binding transcriptional regulator NtrC"/>
    <property type="match status" value="1"/>
</dbReference>
<dbReference type="KEGG" id="muh:HYN43_002935"/>
<dbReference type="PROSITE" id="PS00675">
    <property type="entry name" value="SIGMA54_INTERACT_1"/>
    <property type="match status" value="1"/>
</dbReference>
<dbReference type="GO" id="GO:0005524">
    <property type="term" value="F:ATP binding"/>
    <property type="evidence" value="ECO:0007669"/>
    <property type="project" value="UniProtKB-KW"/>
</dbReference>
<keyword evidence="4" id="KW-0804">Transcription</keyword>
<dbReference type="SUPFAM" id="SSF52540">
    <property type="entry name" value="P-loop containing nucleoside triphosphate hydrolases"/>
    <property type="match status" value="1"/>
</dbReference>
<dbReference type="Gene3D" id="3.30.450.40">
    <property type="match status" value="1"/>
</dbReference>
<keyword evidence="7" id="KW-1185">Reference proteome</keyword>
<dbReference type="PANTHER" id="PTHR32071">
    <property type="entry name" value="TRANSCRIPTIONAL REGULATORY PROTEIN"/>
    <property type="match status" value="1"/>
</dbReference>
<evidence type="ECO:0000313" key="6">
    <source>
        <dbReference type="EMBL" id="AYL99296.1"/>
    </source>
</evidence>
<accession>A0A494VUL1</accession>